<evidence type="ECO:0008006" key="3">
    <source>
        <dbReference type="Google" id="ProtNLM"/>
    </source>
</evidence>
<organism evidence="1 2">
    <name type="scientific">Dictyobacter alpinus</name>
    <dbReference type="NCBI Taxonomy" id="2014873"/>
    <lineage>
        <taxon>Bacteria</taxon>
        <taxon>Bacillati</taxon>
        <taxon>Chloroflexota</taxon>
        <taxon>Ktedonobacteria</taxon>
        <taxon>Ktedonobacterales</taxon>
        <taxon>Dictyobacteraceae</taxon>
        <taxon>Dictyobacter</taxon>
    </lineage>
</organism>
<accession>A0A402BL97</accession>
<dbReference type="EMBL" id="BIFT01000003">
    <property type="protein sequence ID" value="GCE32138.1"/>
    <property type="molecule type" value="Genomic_DNA"/>
</dbReference>
<comment type="caution">
    <text evidence="1">The sequence shown here is derived from an EMBL/GenBank/DDBJ whole genome shotgun (WGS) entry which is preliminary data.</text>
</comment>
<evidence type="ECO:0000313" key="2">
    <source>
        <dbReference type="Proteomes" id="UP000287171"/>
    </source>
</evidence>
<dbReference type="AlphaFoldDB" id="A0A402BL97"/>
<reference evidence="2" key="1">
    <citation type="submission" date="2018-12" db="EMBL/GenBank/DDBJ databases">
        <title>Tengunoibacter tsumagoiensis gen. nov., sp. nov., Dictyobacter kobayashii sp. nov., D. alpinus sp. nov., and D. joshuensis sp. nov. and description of Dictyobacteraceae fam. nov. within the order Ktedonobacterales isolated from Tengu-no-mugimeshi.</title>
        <authorList>
            <person name="Wang C.M."/>
            <person name="Zheng Y."/>
            <person name="Sakai Y."/>
            <person name="Toyoda A."/>
            <person name="Minakuchi Y."/>
            <person name="Abe K."/>
            <person name="Yokota A."/>
            <person name="Yabe S."/>
        </authorList>
    </citation>
    <scope>NUCLEOTIDE SEQUENCE [LARGE SCALE GENOMIC DNA]</scope>
    <source>
        <strain evidence="2">Uno16</strain>
    </source>
</reference>
<evidence type="ECO:0000313" key="1">
    <source>
        <dbReference type="EMBL" id="GCE32138.1"/>
    </source>
</evidence>
<keyword evidence="2" id="KW-1185">Reference proteome</keyword>
<name>A0A402BL97_9CHLR</name>
<sequence length="176" mass="20099">MTYDRKKKKVPVDQRNQQEEILHFSLSGLLETDHVLTLNPNLGTLSHLMCKDGQPRLLMGEQFRASEIRVLLPLLEAFPYYCPYEMVLASFGTGSVTEEATLYYQRRLLQARQEPAQWEEILMPIRGVLSRTRIKLRQFGLEISSISETGYLLRSLPRLPKSQTPGHTTASLGIPV</sequence>
<protein>
    <recommendedName>
        <fullName evidence="3">OmpR/PhoB-type domain-containing protein</fullName>
    </recommendedName>
</protein>
<dbReference type="Proteomes" id="UP000287171">
    <property type="component" value="Unassembled WGS sequence"/>
</dbReference>
<dbReference type="RefSeq" id="WP_174845202.1">
    <property type="nucleotide sequence ID" value="NZ_BIFT01000003.1"/>
</dbReference>
<gene>
    <name evidence="1" type="ORF">KDA_76220</name>
</gene>
<proteinExistence type="predicted"/>